<dbReference type="EMBL" id="LJZQ01000002">
    <property type="protein sequence ID" value="KPQ30319.1"/>
    <property type="molecule type" value="Genomic_DNA"/>
</dbReference>
<proteinExistence type="predicted"/>
<sequence>MIPPHSNEVNDVKRITTNSYGPGAKIVMLLAHGAGAPMDSNFMNLLADALEKQGIAVVRFEFPYMTLRRADGKKRPPDRMPVLLEAFRREVEWFRQELPSDCVLVVAGKSMGGRVASLLASEEGSGAAIDAVICYGYPFHPPGKPDRWRTDHLPGVCCPLMMVQGTRDPFGKPDEIKARGAIAGVSRWCWLEGGNHDFQPLAKQPEQQADLIELAARASRQFLDSVLVASS</sequence>
<comment type="caution">
    <text evidence="2">The sequence shown here is derived from an EMBL/GenBank/DDBJ whole genome shotgun (WGS) entry which is preliminary data.</text>
</comment>
<dbReference type="InterPro" id="IPR029058">
    <property type="entry name" value="AB_hydrolase_fold"/>
</dbReference>
<evidence type="ECO:0000313" key="2">
    <source>
        <dbReference type="EMBL" id="KPQ30319.1"/>
    </source>
</evidence>
<dbReference type="InterPro" id="IPR026555">
    <property type="entry name" value="NSL3/Tex30"/>
</dbReference>
<dbReference type="SUPFAM" id="SSF53474">
    <property type="entry name" value="alpha/beta-Hydrolases"/>
    <property type="match status" value="1"/>
</dbReference>
<keyword evidence="2" id="KW-0378">Hydrolase</keyword>
<dbReference type="PANTHER" id="PTHR13136:SF11">
    <property type="entry name" value="TESTIS-EXPRESSED PROTEIN 30"/>
    <property type="match status" value="1"/>
</dbReference>
<name>A0A0P7ZDN9_9GAMM</name>
<dbReference type="GO" id="GO:0016787">
    <property type="term" value="F:hydrolase activity"/>
    <property type="evidence" value="ECO:0007669"/>
    <property type="project" value="UniProtKB-KW"/>
</dbReference>
<dbReference type="Pfam" id="PF20408">
    <property type="entry name" value="Abhydrolase_11"/>
    <property type="match status" value="1"/>
</dbReference>
<feature type="domain" description="KANL3/Tex30 alpha/beta hydrolase-like" evidence="1">
    <location>
        <begin position="25"/>
        <end position="223"/>
    </location>
</feature>
<dbReference type="InterPro" id="IPR046879">
    <property type="entry name" value="KANL3/Tex30_Abhydrolase"/>
</dbReference>
<accession>A0A0P7ZDN9</accession>
<dbReference type="Proteomes" id="UP000050416">
    <property type="component" value="Unassembled WGS sequence"/>
</dbReference>
<reference evidence="2 3" key="1">
    <citation type="submission" date="2015-09" db="EMBL/GenBank/DDBJ databases">
        <title>Identification and resolution of microdiversity through metagenomic sequencing of parallel consortia.</title>
        <authorList>
            <person name="Nelson W.C."/>
            <person name="Romine M.F."/>
            <person name="Lindemann S.R."/>
        </authorList>
    </citation>
    <scope>NUCLEOTIDE SEQUENCE [LARGE SCALE GENOMIC DNA]</scope>
    <source>
        <strain evidence="2">HL-55</strain>
    </source>
</reference>
<dbReference type="PATRIC" id="fig|1305731.5.peg.3160"/>
<dbReference type="STRING" id="1305731.GCA_000934705_01503"/>
<evidence type="ECO:0000259" key="1">
    <source>
        <dbReference type="Pfam" id="PF20408"/>
    </source>
</evidence>
<dbReference type="PANTHER" id="PTHR13136">
    <property type="entry name" value="TESTIS DEVELOPMENT PROTEIN PRTD"/>
    <property type="match status" value="1"/>
</dbReference>
<protein>
    <submittedName>
        <fullName evidence="2">Putative hydrolase of the alpha/beta-hydrolase fold</fullName>
    </submittedName>
</protein>
<dbReference type="Gene3D" id="3.40.50.1820">
    <property type="entry name" value="alpha/beta hydrolase"/>
    <property type="match status" value="1"/>
</dbReference>
<dbReference type="AlphaFoldDB" id="A0A0P7ZDN9"/>
<organism evidence="2 3">
    <name type="scientific">Marinobacter excellens HL-55</name>
    <dbReference type="NCBI Taxonomy" id="1305731"/>
    <lineage>
        <taxon>Bacteria</taxon>
        <taxon>Pseudomonadati</taxon>
        <taxon>Pseudomonadota</taxon>
        <taxon>Gammaproteobacteria</taxon>
        <taxon>Pseudomonadales</taxon>
        <taxon>Marinobacteraceae</taxon>
        <taxon>Marinobacter</taxon>
    </lineage>
</organism>
<evidence type="ECO:0000313" key="3">
    <source>
        <dbReference type="Proteomes" id="UP000050416"/>
    </source>
</evidence>
<gene>
    <name evidence="2" type="ORF">HLUCCX14_01840</name>
</gene>